<evidence type="ECO:0000313" key="3">
    <source>
        <dbReference type="Proteomes" id="UP000029453"/>
    </source>
</evidence>
<dbReference type="RefSeq" id="WP_006286955.1">
    <property type="nucleotide sequence ID" value="NZ_BALG01000187.1"/>
</dbReference>
<comment type="caution">
    <text evidence="2">The sequence shown here is derived from an EMBL/GenBank/DDBJ whole genome shotgun (WGS) entry which is preliminary data.</text>
</comment>
<dbReference type="Proteomes" id="UP000029453">
    <property type="component" value="Unassembled WGS sequence"/>
</dbReference>
<dbReference type="InterPro" id="IPR021145">
    <property type="entry name" value="Portal_protein_SPP1_Gp6-like"/>
</dbReference>
<feature type="region of interest" description="Disordered" evidence="1">
    <location>
        <begin position="458"/>
        <end position="477"/>
    </location>
</feature>
<organism evidence="2 3">
    <name type="scientific">Paenibacillus popilliae ATCC 14706</name>
    <dbReference type="NCBI Taxonomy" id="1212764"/>
    <lineage>
        <taxon>Bacteria</taxon>
        <taxon>Bacillati</taxon>
        <taxon>Bacillota</taxon>
        <taxon>Bacilli</taxon>
        <taxon>Bacillales</taxon>
        <taxon>Paenibacillaceae</taxon>
        <taxon>Paenibacillus</taxon>
    </lineage>
</organism>
<evidence type="ECO:0000313" key="2">
    <source>
        <dbReference type="EMBL" id="GAC43333.1"/>
    </source>
</evidence>
<name>M9M6U5_PAEPP</name>
<keyword evidence="3" id="KW-1185">Reference proteome</keyword>
<accession>M9M6U5</accession>
<dbReference type="EMBL" id="BALG01000187">
    <property type="protein sequence ID" value="GAC43333.1"/>
    <property type="molecule type" value="Genomic_DNA"/>
</dbReference>
<sequence length="477" mass="54655">MFASRLQEIGQILKGNAPMTLSEICEEEIKEFKASEQYRRMLEAEQYYRNRSDVQRKTVELENRSNVKLEHPILKKLVNQKADYLLSKPFTVECENKKYAQELSAIFDNEFRRKIKSLGKGAVKSGIAYLAPFFEDGKLRFMRLPSHEVIPLWKDAEHTRIGAYIRFYDQVVYDGRNKKTVMRVEYWDESGVKRFRSNGQGATTLVPDTDFEPEESHFQINGKPYNFETVPLAWVKYNEEGLPLQYYIKDLIDDINWQSSVTSDVLRDVAKFIYILKDYGGADLAEFLRDLRENMAIKVEGTGDVDKLQADINIDAVMAFLDKNRRDLFDFASAVDTKDPDLGNASGTAINFRYMDLDTDCAALAAELQDTFLQLKVFFDVYLQIVGKGDFTNETFSITFNADMPVNETDIITNIRNSVGIISKRTQLANHPWVQDVDEELEQIKKEQQEAMEQFGSGMFDGAMGAAGGEPVDDEKQ</sequence>
<evidence type="ECO:0008006" key="4">
    <source>
        <dbReference type="Google" id="ProtNLM"/>
    </source>
</evidence>
<dbReference type="AlphaFoldDB" id="M9M6U5"/>
<reference evidence="2 3" key="1">
    <citation type="submission" date="2012-10" db="EMBL/GenBank/DDBJ databases">
        <title>Draft Genome Sequence of Paenibacillus popilliae ATCC 14706T.</title>
        <authorList>
            <person name="Iiyama K."/>
            <person name="Mori K."/>
            <person name="Mon H."/>
            <person name="Chieda Y."/>
            <person name="Lee J.M."/>
            <person name="Kusakabe T."/>
            <person name="Tashiro K."/>
            <person name="Asano S."/>
            <person name="Yasunaga-Aoki C."/>
            <person name="Shimizu S."/>
        </authorList>
    </citation>
    <scope>NUCLEOTIDE SEQUENCE [LARGE SCALE GENOMIC DNA]</scope>
    <source>
        <strain evidence="2 3">ATCC 14706</strain>
    </source>
</reference>
<gene>
    <name evidence="2" type="ORF">PPOP_2700</name>
</gene>
<dbReference type="Pfam" id="PF05133">
    <property type="entry name" value="SPP1_portal"/>
    <property type="match status" value="1"/>
</dbReference>
<proteinExistence type="predicted"/>
<evidence type="ECO:0000256" key="1">
    <source>
        <dbReference type="SAM" id="MobiDB-lite"/>
    </source>
</evidence>
<protein>
    <recommendedName>
        <fullName evidence="4">Phage portal protein</fullName>
    </recommendedName>
</protein>